<sequence length="473" mass="53108">MEEIKHSYEWPDEVSVTPLSLKRVSTENYAPNIIVNDILDDCIEQVCYQRAPILTPNPAHVDRSVSVEVLTSMPMVEELRDWVHPKRRFSDLDEDSIANDSLIKDRRDTVNAFSDASHCSENDLMECHSPSDRRTDSSAVSILSDKELELAPFKDTMSEGNEFRGEISAFGRSCEGSSLVNGDSRSSVEYPQIEEGLLFSDLESCDSGIKYSKYWSIAKSARKSVMNWRPNNWPEILSDESSSPSRQVASTSMSPEGLIQDPSLSVETTVTPVMSDLCFSTTPTDQKLGSSPCSDQYTSRHQYTGLKNRAVQSCPMLQNQATSFPNSPLIPITPTLKMSPPRSSGRRLPTPPMIKTPLRTAAIPINTSQMTPKDTLMIPYARTPIYQEGLAKNRRVSPKCLPPVRDRPSFMLQYRDPGFPGWNFLPPTLKQVSLGQEHLAKSPCTRVILQKNPRMTEMTCWNGALKMFKIMRE</sequence>
<dbReference type="AlphaFoldDB" id="A0A553PAS8"/>
<feature type="region of interest" description="Disordered" evidence="1">
    <location>
        <begin position="236"/>
        <end position="260"/>
    </location>
</feature>
<organism evidence="2 3">
    <name type="scientific">Tigriopus californicus</name>
    <name type="common">Marine copepod</name>
    <dbReference type="NCBI Taxonomy" id="6832"/>
    <lineage>
        <taxon>Eukaryota</taxon>
        <taxon>Metazoa</taxon>
        <taxon>Ecdysozoa</taxon>
        <taxon>Arthropoda</taxon>
        <taxon>Crustacea</taxon>
        <taxon>Multicrustacea</taxon>
        <taxon>Hexanauplia</taxon>
        <taxon>Copepoda</taxon>
        <taxon>Harpacticoida</taxon>
        <taxon>Harpacticidae</taxon>
        <taxon>Tigriopus</taxon>
    </lineage>
</organism>
<comment type="caution">
    <text evidence="2">The sequence shown here is derived from an EMBL/GenBank/DDBJ whole genome shotgun (WGS) entry which is preliminary data.</text>
</comment>
<feature type="region of interest" description="Disordered" evidence="1">
    <location>
        <begin position="325"/>
        <end position="354"/>
    </location>
</feature>
<name>A0A553PAS8_TIGCA</name>
<evidence type="ECO:0000313" key="3">
    <source>
        <dbReference type="Proteomes" id="UP000318571"/>
    </source>
</evidence>
<feature type="compositionally biased region" description="Polar residues" evidence="1">
    <location>
        <begin position="239"/>
        <end position="254"/>
    </location>
</feature>
<proteinExistence type="predicted"/>
<evidence type="ECO:0000313" key="2">
    <source>
        <dbReference type="EMBL" id="TRY74774.1"/>
    </source>
</evidence>
<dbReference type="Proteomes" id="UP000318571">
    <property type="component" value="Chromosome 2"/>
</dbReference>
<reference evidence="2 3" key="1">
    <citation type="journal article" date="2018" name="Nat. Ecol. Evol.">
        <title>Genomic signatures of mitonuclear coevolution across populations of Tigriopus californicus.</title>
        <authorList>
            <person name="Barreto F.S."/>
            <person name="Watson E.T."/>
            <person name="Lima T.G."/>
            <person name="Willett C.S."/>
            <person name="Edmands S."/>
            <person name="Li W."/>
            <person name="Burton R.S."/>
        </authorList>
    </citation>
    <scope>NUCLEOTIDE SEQUENCE [LARGE SCALE GENOMIC DNA]</scope>
    <source>
        <strain evidence="2 3">San Diego</strain>
    </source>
</reference>
<keyword evidence="3" id="KW-1185">Reference proteome</keyword>
<gene>
    <name evidence="2" type="ORF">TCAL_09511</name>
</gene>
<accession>A0A553PAS8</accession>
<dbReference type="EMBL" id="VCGU01000005">
    <property type="protein sequence ID" value="TRY74774.1"/>
    <property type="molecule type" value="Genomic_DNA"/>
</dbReference>
<protein>
    <submittedName>
        <fullName evidence="2">Uncharacterized protein</fullName>
    </submittedName>
</protein>
<evidence type="ECO:0000256" key="1">
    <source>
        <dbReference type="SAM" id="MobiDB-lite"/>
    </source>
</evidence>